<evidence type="ECO:0000313" key="2">
    <source>
        <dbReference type="EMBL" id="KAJ6633384.1"/>
    </source>
</evidence>
<protein>
    <submittedName>
        <fullName evidence="2">Uncharacterized protein</fullName>
    </submittedName>
</protein>
<sequence>MRGTFTRLDERLSEIESFLLAQDEKFKQEQVKMTKAFEVIMKWMIDNKEAAESKPIVKIEKSDESAEDEESLAKKVEDLSDNVKGLRRQIGEMMSDKESTSKGLLEQTEKLVNSKLASADEVISKIEEKLTHFYVTGPLTTPAPVTRNNEWEDQISQTLQDIRTNIDAMTSSKSASSMGGVELDREFFETIANQTLESIEDMKIEVLAASDKSFTKTATRIKEAVEHLDGTTNEVLKTLSESESNPEVFQEEVRKGFTDLKSDILALGKLENILLQTADNVLSIKRGMEFNVHAITLEIEEVVKTSAKDLNSTFYKRFDALNETILSNHNGALSNLTSKIETEISQVWRQIGIMYQEVSSSKDALNKLQEQTEAYVNGTFTTMDSMEGKVSQITGRMAEVDSNLNYLLGRLSLVTQEFNQIKTGLGSALDNIRSSFQIVQNKIQDVGPGPHKIPEEEDG</sequence>
<dbReference type="GO" id="GO:0005886">
    <property type="term" value="C:plasma membrane"/>
    <property type="evidence" value="ECO:0007669"/>
    <property type="project" value="TreeGrafter"/>
</dbReference>
<dbReference type="PANTHER" id="PTHR39960:SF1">
    <property type="entry name" value="LD34147P"/>
    <property type="match status" value="1"/>
</dbReference>
<dbReference type="PANTHER" id="PTHR39960">
    <property type="entry name" value="LD34147P"/>
    <property type="match status" value="1"/>
</dbReference>
<comment type="caution">
    <text evidence="2">The sequence shown here is derived from an EMBL/GenBank/DDBJ whole genome shotgun (WGS) entry which is preliminary data.</text>
</comment>
<evidence type="ECO:0000313" key="3">
    <source>
        <dbReference type="Proteomes" id="UP001151699"/>
    </source>
</evidence>
<name>A0A9Q0RVE3_9DIPT</name>
<proteinExistence type="predicted"/>
<reference evidence="2" key="1">
    <citation type="submission" date="2022-07" db="EMBL/GenBank/DDBJ databases">
        <authorList>
            <person name="Trinca V."/>
            <person name="Uliana J.V.C."/>
            <person name="Torres T.T."/>
            <person name="Ward R.J."/>
            <person name="Monesi N."/>
        </authorList>
    </citation>
    <scope>NUCLEOTIDE SEQUENCE</scope>
    <source>
        <strain evidence="2">HSMRA1968</strain>
        <tissue evidence="2">Whole embryos</tissue>
    </source>
</reference>
<dbReference type="OrthoDB" id="8190635at2759"/>
<accession>A0A9Q0RVE3</accession>
<evidence type="ECO:0000256" key="1">
    <source>
        <dbReference type="SAM" id="Coils"/>
    </source>
</evidence>
<dbReference type="AlphaFoldDB" id="A0A9Q0RVE3"/>
<keyword evidence="1" id="KW-0175">Coiled coil</keyword>
<keyword evidence="3" id="KW-1185">Reference proteome</keyword>
<feature type="coiled-coil region" evidence="1">
    <location>
        <begin position="69"/>
        <end position="96"/>
    </location>
</feature>
<dbReference type="EMBL" id="WJQU01002050">
    <property type="protein sequence ID" value="KAJ6633384.1"/>
    <property type="molecule type" value="Genomic_DNA"/>
</dbReference>
<dbReference type="Proteomes" id="UP001151699">
    <property type="component" value="Unassembled WGS sequence"/>
</dbReference>
<gene>
    <name evidence="2" type="ORF">Bhyg_16591</name>
</gene>
<organism evidence="2 3">
    <name type="scientific">Pseudolycoriella hygida</name>
    <dbReference type="NCBI Taxonomy" id="35572"/>
    <lineage>
        <taxon>Eukaryota</taxon>
        <taxon>Metazoa</taxon>
        <taxon>Ecdysozoa</taxon>
        <taxon>Arthropoda</taxon>
        <taxon>Hexapoda</taxon>
        <taxon>Insecta</taxon>
        <taxon>Pterygota</taxon>
        <taxon>Neoptera</taxon>
        <taxon>Endopterygota</taxon>
        <taxon>Diptera</taxon>
        <taxon>Nematocera</taxon>
        <taxon>Sciaroidea</taxon>
        <taxon>Sciaridae</taxon>
        <taxon>Pseudolycoriella</taxon>
    </lineage>
</organism>